<name>A0ABQ1TIG3_9GAMM</name>
<evidence type="ECO:0000313" key="2">
    <source>
        <dbReference type="Proteomes" id="UP000638462"/>
    </source>
</evidence>
<accession>A0ABQ1TIG3</accession>
<sequence>MNNLDELVINLTHLMNHKDKVPQQGFIELMEKILCYNPSLGWELGPSPLDSDVDMLSISTSNKDELYEIHNLNIFPIDGSGWQIVLGVPPRNWEMFFHLPTENDELEVDASKWFYAASWKNDCVEIEIAGLEQNLVDKGNVDEALKILLIGELGEWNLRKFVQRYEFFDGKIDERFKPIKGLRNSFSNYFDHCSYKTLLSS</sequence>
<reference evidence="2" key="1">
    <citation type="journal article" date="2019" name="Int. J. Syst. Evol. Microbiol.">
        <title>The Global Catalogue of Microorganisms (GCM) 10K type strain sequencing project: providing services to taxonomists for standard genome sequencing and annotation.</title>
        <authorList>
            <consortium name="The Broad Institute Genomics Platform"/>
            <consortium name="The Broad Institute Genome Sequencing Center for Infectious Disease"/>
            <person name="Wu L."/>
            <person name="Ma J."/>
        </authorList>
    </citation>
    <scope>NUCLEOTIDE SEQUENCE [LARGE SCALE GENOMIC DNA]</scope>
    <source>
        <strain evidence="2">CGMCC 1.15394</strain>
    </source>
</reference>
<gene>
    <name evidence="1" type="ORF">GCM10008027_21720</name>
</gene>
<comment type="caution">
    <text evidence="1">The sequence shown here is derived from an EMBL/GenBank/DDBJ whole genome shotgun (WGS) entry which is preliminary data.</text>
</comment>
<organism evidence="1 2">
    <name type="scientific">Pseudoalteromonas gelatinilytica</name>
    <dbReference type="NCBI Taxonomy" id="1703256"/>
    <lineage>
        <taxon>Bacteria</taxon>
        <taxon>Pseudomonadati</taxon>
        <taxon>Pseudomonadota</taxon>
        <taxon>Gammaproteobacteria</taxon>
        <taxon>Alteromonadales</taxon>
        <taxon>Pseudoalteromonadaceae</taxon>
        <taxon>Pseudoalteromonas</taxon>
    </lineage>
</organism>
<evidence type="ECO:0000313" key="1">
    <source>
        <dbReference type="EMBL" id="GGE96329.1"/>
    </source>
</evidence>
<proteinExistence type="predicted"/>
<dbReference type="RefSeq" id="WP_188728895.1">
    <property type="nucleotide sequence ID" value="NZ_BMIT01000007.1"/>
</dbReference>
<protein>
    <submittedName>
        <fullName evidence="1">Uncharacterized protein</fullName>
    </submittedName>
</protein>
<dbReference type="Proteomes" id="UP000638462">
    <property type="component" value="Unassembled WGS sequence"/>
</dbReference>
<dbReference type="EMBL" id="BMIT01000007">
    <property type="protein sequence ID" value="GGE96329.1"/>
    <property type="molecule type" value="Genomic_DNA"/>
</dbReference>
<keyword evidence="2" id="KW-1185">Reference proteome</keyword>